<evidence type="ECO:0000313" key="4">
    <source>
        <dbReference type="Proteomes" id="UP000030765"/>
    </source>
</evidence>
<evidence type="ECO:0000313" key="3">
    <source>
        <dbReference type="EnsemblMetazoa" id="ASIC006596-PA"/>
    </source>
</evidence>
<name>A0A084VMQ3_ANOSI</name>
<evidence type="ECO:0000313" key="2">
    <source>
        <dbReference type="EMBL" id="KFB39247.1"/>
    </source>
</evidence>
<organism evidence="2">
    <name type="scientific">Anopheles sinensis</name>
    <name type="common">Mosquito</name>
    <dbReference type="NCBI Taxonomy" id="74873"/>
    <lineage>
        <taxon>Eukaryota</taxon>
        <taxon>Metazoa</taxon>
        <taxon>Ecdysozoa</taxon>
        <taxon>Arthropoda</taxon>
        <taxon>Hexapoda</taxon>
        <taxon>Insecta</taxon>
        <taxon>Pterygota</taxon>
        <taxon>Neoptera</taxon>
        <taxon>Endopterygota</taxon>
        <taxon>Diptera</taxon>
        <taxon>Nematocera</taxon>
        <taxon>Culicoidea</taxon>
        <taxon>Culicidae</taxon>
        <taxon>Anophelinae</taxon>
        <taxon>Anopheles</taxon>
    </lineage>
</organism>
<keyword evidence="4" id="KW-1185">Reference proteome</keyword>
<sequence>MNCLPTGVFSPSTTTVGTDGAPQDITNSSHIRRGRKVADERRDRKENLCNGTDEDDDDDANDTRPGKD</sequence>
<reference evidence="3" key="2">
    <citation type="submission" date="2020-05" db="UniProtKB">
        <authorList>
            <consortium name="EnsemblMetazoa"/>
        </authorList>
    </citation>
    <scope>IDENTIFICATION</scope>
</reference>
<dbReference type="EMBL" id="KE524975">
    <property type="protein sequence ID" value="KFB39247.1"/>
    <property type="molecule type" value="Genomic_DNA"/>
</dbReference>
<dbReference type="Proteomes" id="UP000030765">
    <property type="component" value="Unassembled WGS sequence"/>
</dbReference>
<gene>
    <name evidence="2" type="ORF">ZHAS_00006596</name>
</gene>
<feature type="compositionally biased region" description="Basic and acidic residues" evidence="1">
    <location>
        <begin position="36"/>
        <end position="47"/>
    </location>
</feature>
<evidence type="ECO:0000256" key="1">
    <source>
        <dbReference type="SAM" id="MobiDB-lite"/>
    </source>
</evidence>
<accession>A0A084VMQ3</accession>
<dbReference type="VEuPathDB" id="VectorBase:ASIC006596"/>
<reference evidence="2 4" key="1">
    <citation type="journal article" date="2014" name="BMC Genomics">
        <title>Genome sequence of Anopheles sinensis provides insight into genetics basis of mosquito competence for malaria parasites.</title>
        <authorList>
            <person name="Zhou D."/>
            <person name="Zhang D."/>
            <person name="Ding G."/>
            <person name="Shi L."/>
            <person name="Hou Q."/>
            <person name="Ye Y."/>
            <person name="Xu Y."/>
            <person name="Zhou H."/>
            <person name="Xiong C."/>
            <person name="Li S."/>
            <person name="Yu J."/>
            <person name="Hong S."/>
            <person name="Yu X."/>
            <person name="Zou P."/>
            <person name="Chen C."/>
            <person name="Chang X."/>
            <person name="Wang W."/>
            <person name="Lv Y."/>
            <person name="Sun Y."/>
            <person name="Ma L."/>
            <person name="Shen B."/>
            <person name="Zhu C."/>
        </authorList>
    </citation>
    <scope>NUCLEOTIDE SEQUENCE [LARGE SCALE GENOMIC DNA]</scope>
</reference>
<dbReference type="EnsemblMetazoa" id="ASIC006596-RA">
    <property type="protein sequence ID" value="ASIC006596-PA"/>
    <property type="gene ID" value="ASIC006596"/>
</dbReference>
<proteinExistence type="predicted"/>
<dbReference type="EMBL" id="ATLV01014617">
    <property type="status" value="NOT_ANNOTATED_CDS"/>
    <property type="molecule type" value="Genomic_DNA"/>
</dbReference>
<feature type="region of interest" description="Disordered" evidence="1">
    <location>
        <begin position="1"/>
        <end position="68"/>
    </location>
</feature>
<protein>
    <submittedName>
        <fullName evidence="2 3">Uncharacterized protein</fullName>
    </submittedName>
</protein>
<dbReference type="AlphaFoldDB" id="A0A084VMQ3"/>